<dbReference type="GO" id="GO:0005789">
    <property type="term" value="C:endoplasmic reticulum membrane"/>
    <property type="evidence" value="ECO:0007669"/>
    <property type="project" value="UniProtKB-SubCell"/>
</dbReference>
<keyword evidence="7" id="KW-0472">Membrane</keyword>
<keyword evidence="4 8" id="KW-0808">Transferase</keyword>
<dbReference type="EMBL" id="KQ486196">
    <property type="protein sequence ID" value="KYP31264.1"/>
    <property type="molecule type" value="Genomic_DNA"/>
</dbReference>
<protein>
    <recommendedName>
        <fullName evidence="3">diacylglycerol O-acyltransferase</fullName>
        <ecNumber evidence="3">2.3.1.20</ecNumber>
    </recommendedName>
</protein>
<dbReference type="GO" id="GO:0019432">
    <property type="term" value="P:triglyceride biosynthetic process"/>
    <property type="evidence" value="ECO:0007669"/>
    <property type="project" value="TreeGrafter"/>
</dbReference>
<proteinExistence type="predicted"/>
<organism evidence="8 10">
    <name type="scientific">Cajanus cajan</name>
    <name type="common">Pigeon pea</name>
    <name type="synonym">Cajanus indicus</name>
    <dbReference type="NCBI Taxonomy" id="3821"/>
    <lineage>
        <taxon>Eukaryota</taxon>
        <taxon>Viridiplantae</taxon>
        <taxon>Streptophyta</taxon>
        <taxon>Embryophyta</taxon>
        <taxon>Tracheophyta</taxon>
        <taxon>Spermatophyta</taxon>
        <taxon>Magnoliopsida</taxon>
        <taxon>eudicotyledons</taxon>
        <taxon>Gunneridae</taxon>
        <taxon>Pentapetalae</taxon>
        <taxon>rosids</taxon>
        <taxon>fabids</taxon>
        <taxon>Fabales</taxon>
        <taxon>Fabaceae</taxon>
        <taxon>Papilionoideae</taxon>
        <taxon>50 kb inversion clade</taxon>
        <taxon>NPAAA clade</taxon>
        <taxon>indigoferoid/millettioid clade</taxon>
        <taxon>Phaseoleae</taxon>
        <taxon>Cajanus</taxon>
    </lineage>
</organism>
<dbReference type="Proteomes" id="UP000075243">
    <property type="component" value="Chromosome 2"/>
</dbReference>
<dbReference type="EC" id="2.3.1.20" evidence="3"/>
<evidence type="ECO:0000313" key="10">
    <source>
        <dbReference type="Proteomes" id="UP000075243"/>
    </source>
</evidence>
<dbReference type="PANTHER" id="PTHR10408:SF7">
    <property type="entry name" value="DIACYLGLYCEROL O-ACYLTRANSFERASE 1"/>
    <property type="match status" value="1"/>
</dbReference>
<evidence type="ECO:0000256" key="7">
    <source>
        <dbReference type="SAM" id="Phobius"/>
    </source>
</evidence>
<dbReference type="InterPro" id="IPR014371">
    <property type="entry name" value="Oat_ACAT_DAG_ARE"/>
</dbReference>
<keyword evidence="10" id="KW-1185">Reference proteome</keyword>
<evidence type="ECO:0000256" key="2">
    <source>
        <dbReference type="ARBA" id="ARBA00005189"/>
    </source>
</evidence>
<keyword evidence="7" id="KW-0812">Transmembrane</keyword>
<evidence type="ECO:0000256" key="6">
    <source>
        <dbReference type="ARBA" id="ARBA00023315"/>
    </source>
</evidence>
<keyword evidence="5" id="KW-0256">Endoplasmic reticulum</keyword>
<keyword evidence="7" id="KW-1133">Transmembrane helix</keyword>
<dbReference type="EMBL" id="CM003604">
    <property type="protein sequence ID" value="KYP74291.1"/>
    <property type="molecule type" value="Genomic_DNA"/>
</dbReference>
<dbReference type="STRING" id="3821.A0A151QLX3"/>
<name>A0A151QLX3_CAJCA</name>
<feature type="transmembrane region" description="Helical" evidence="7">
    <location>
        <begin position="39"/>
        <end position="61"/>
    </location>
</feature>
<keyword evidence="6 8" id="KW-0012">Acyltransferase</keyword>
<evidence type="ECO:0000313" key="8">
    <source>
        <dbReference type="EMBL" id="KYP31264.1"/>
    </source>
</evidence>
<evidence type="ECO:0000313" key="9">
    <source>
        <dbReference type="EMBL" id="KYP74291.1"/>
    </source>
</evidence>
<feature type="transmembrane region" description="Helical" evidence="7">
    <location>
        <begin position="81"/>
        <end position="99"/>
    </location>
</feature>
<dbReference type="Gramene" id="C.cajan_46729.t">
    <property type="protein sequence ID" value="C.cajan_46729.t"/>
    <property type="gene ID" value="C.cajan_46729"/>
</dbReference>
<evidence type="ECO:0000256" key="3">
    <source>
        <dbReference type="ARBA" id="ARBA00013244"/>
    </source>
</evidence>
<sequence>MGFIIEQYINPIIQNSQHPFKGNLLYAMERVLKLFVPNLYVWLCMFYCFFHLWLNILAELLRFGDCEFYKDWWNAKTIEEVCYVALVFSCLLTVLSIFHKDNL</sequence>
<dbReference type="GO" id="GO:0009941">
    <property type="term" value="C:chloroplast envelope"/>
    <property type="evidence" value="ECO:0007669"/>
    <property type="project" value="TreeGrafter"/>
</dbReference>
<accession>A0A151QLX3</accession>
<dbReference type="Gramene" id="C.cajan_06773.t">
    <property type="protein sequence ID" value="C.cajan_06773.t"/>
    <property type="gene ID" value="C.cajan_06773"/>
</dbReference>
<gene>
    <name evidence="9" type="ORF">KK1_006963</name>
    <name evidence="8" type="ORF">KK1_048550</name>
</gene>
<comment type="subcellular location">
    <subcellularLocation>
        <location evidence="1">Endoplasmic reticulum membrane</location>
        <topology evidence="1">Multi-pass membrane protein</topology>
    </subcellularLocation>
</comment>
<dbReference type="PANTHER" id="PTHR10408">
    <property type="entry name" value="STEROL O-ACYLTRANSFERASE"/>
    <property type="match status" value="1"/>
</dbReference>
<dbReference type="GO" id="GO:0004144">
    <property type="term" value="F:diacylglycerol O-acyltransferase activity"/>
    <property type="evidence" value="ECO:0007669"/>
    <property type="project" value="UniProtKB-EC"/>
</dbReference>
<comment type="pathway">
    <text evidence="2">Lipid metabolism.</text>
</comment>
<dbReference type="AlphaFoldDB" id="A0A151QLX3"/>
<evidence type="ECO:0000256" key="1">
    <source>
        <dbReference type="ARBA" id="ARBA00004477"/>
    </source>
</evidence>
<reference evidence="8 10" key="1">
    <citation type="journal article" date="2012" name="Nat. Biotechnol.">
        <title>Draft genome sequence of pigeonpea (Cajanus cajan), an orphan legume crop of resource-poor farmers.</title>
        <authorList>
            <person name="Varshney R.K."/>
            <person name="Chen W."/>
            <person name="Li Y."/>
            <person name="Bharti A.K."/>
            <person name="Saxena R.K."/>
            <person name="Schlueter J.A."/>
            <person name="Donoghue M.T."/>
            <person name="Azam S."/>
            <person name="Fan G."/>
            <person name="Whaley A.M."/>
            <person name="Farmer A.D."/>
            <person name="Sheridan J."/>
            <person name="Iwata A."/>
            <person name="Tuteja R."/>
            <person name="Penmetsa R.V."/>
            <person name="Wu W."/>
            <person name="Upadhyaya H.D."/>
            <person name="Yang S.P."/>
            <person name="Shah T."/>
            <person name="Saxena K.B."/>
            <person name="Michael T."/>
            <person name="McCombie W.R."/>
            <person name="Yang B."/>
            <person name="Zhang G."/>
            <person name="Yang H."/>
            <person name="Wang J."/>
            <person name="Spillane C."/>
            <person name="Cook D.R."/>
            <person name="May G.D."/>
            <person name="Xu X."/>
            <person name="Jackson S.A."/>
        </authorList>
    </citation>
    <scope>NUCLEOTIDE SEQUENCE [LARGE SCALE GENOMIC DNA]</scope>
    <source>
        <strain evidence="10">cv. Asha</strain>
    </source>
</reference>
<evidence type="ECO:0000256" key="4">
    <source>
        <dbReference type="ARBA" id="ARBA00022679"/>
    </source>
</evidence>
<evidence type="ECO:0000256" key="5">
    <source>
        <dbReference type="ARBA" id="ARBA00022824"/>
    </source>
</evidence>